<name>A0A2N5CSD0_9CAUL</name>
<proteinExistence type="predicted"/>
<gene>
    <name evidence="2" type="ORF">C1707_23910</name>
    <name evidence="3" type="ORF">CFHF_14340</name>
</gene>
<reference evidence="2 5" key="2">
    <citation type="submission" date="2018-01" db="EMBL/GenBank/DDBJ databases">
        <title>Complete genome sequence of Caulobacter flavus RHGG3.</title>
        <authorList>
            <person name="Yang E."/>
        </authorList>
    </citation>
    <scope>NUCLEOTIDE SEQUENCE [LARGE SCALE GENOMIC DNA]</scope>
    <source>
        <strain evidence="2 5">RHGG3</strain>
    </source>
</reference>
<dbReference type="EMBL" id="CP026100">
    <property type="protein sequence ID" value="AYV49054.1"/>
    <property type="molecule type" value="Genomic_DNA"/>
</dbReference>
<evidence type="ECO:0000313" key="2">
    <source>
        <dbReference type="EMBL" id="AYV49054.1"/>
    </source>
</evidence>
<evidence type="ECO:0000313" key="3">
    <source>
        <dbReference type="EMBL" id="PLR13359.1"/>
    </source>
</evidence>
<dbReference type="EMBL" id="PJRQ01000029">
    <property type="protein sequence ID" value="PLR13359.1"/>
    <property type="molecule type" value="Genomic_DNA"/>
</dbReference>
<accession>A0A2N5CSD0</accession>
<evidence type="ECO:0000256" key="1">
    <source>
        <dbReference type="SAM" id="MobiDB-lite"/>
    </source>
</evidence>
<protein>
    <submittedName>
        <fullName evidence="3">Uncharacterized protein</fullName>
    </submittedName>
</protein>
<feature type="compositionally biased region" description="Basic residues" evidence="1">
    <location>
        <begin position="1"/>
        <end position="13"/>
    </location>
</feature>
<reference evidence="3 4" key="1">
    <citation type="submission" date="2017-12" db="EMBL/GenBank/DDBJ databases">
        <title>The genome sequence of Caulobacter flavus CGMCC1 15093.</title>
        <authorList>
            <person name="Gao J."/>
            <person name="Mao X."/>
            <person name="Sun J."/>
        </authorList>
    </citation>
    <scope>NUCLEOTIDE SEQUENCE [LARGE SCALE GENOMIC DNA]</scope>
    <source>
        <strain evidence="3 4">CGMCC1 15093</strain>
    </source>
</reference>
<keyword evidence="5" id="KW-1185">Reference proteome</keyword>
<dbReference type="Proteomes" id="UP000281192">
    <property type="component" value="Chromosome"/>
</dbReference>
<evidence type="ECO:0000313" key="4">
    <source>
        <dbReference type="Proteomes" id="UP000234483"/>
    </source>
</evidence>
<dbReference type="Proteomes" id="UP000234483">
    <property type="component" value="Unassembled WGS sequence"/>
</dbReference>
<evidence type="ECO:0000313" key="5">
    <source>
        <dbReference type="Proteomes" id="UP000281192"/>
    </source>
</evidence>
<dbReference type="AlphaFoldDB" id="A0A2N5CSD0"/>
<organism evidence="3 4">
    <name type="scientific">Caulobacter flavus</name>
    <dbReference type="NCBI Taxonomy" id="1679497"/>
    <lineage>
        <taxon>Bacteria</taxon>
        <taxon>Pseudomonadati</taxon>
        <taxon>Pseudomonadota</taxon>
        <taxon>Alphaproteobacteria</taxon>
        <taxon>Caulobacterales</taxon>
        <taxon>Caulobacteraceae</taxon>
        <taxon>Caulobacter</taxon>
    </lineage>
</organism>
<dbReference type="KEGG" id="cfh:C1707_23910"/>
<feature type="region of interest" description="Disordered" evidence="1">
    <location>
        <begin position="1"/>
        <end position="77"/>
    </location>
</feature>
<sequence length="101" mass="10771">MARSGRGGRRRGHGDRGLGGSRRGGGVRRDPGGGGFHGHRASGSGRLRPARPPPGRPRQGVRRSQPDRGPQCRRPLVGRLRLERTALVFQLSGLVDVAAEP</sequence>